<comment type="similarity">
    <text evidence="2 9">Belongs to the outer membrane factor (OMF) (TC 1.B.17) family.</text>
</comment>
<dbReference type="PANTHER" id="PTHR30203:SF32">
    <property type="entry name" value="CATION EFFLUX SYSTEM PROTEIN CUSC"/>
    <property type="match status" value="1"/>
</dbReference>
<evidence type="ECO:0000256" key="6">
    <source>
        <dbReference type="ARBA" id="ARBA00023139"/>
    </source>
</evidence>
<dbReference type="SUPFAM" id="SSF56954">
    <property type="entry name" value="Outer membrane efflux proteins (OEP)"/>
    <property type="match status" value="1"/>
</dbReference>
<dbReference type="AlphaFoldDB" id="A0A3M5UGS3"/>
<accession>A0A3M5UGS3</accession>
<dbReference type="GO" id="GO:0009279">
    <property type="term" value="C:cell outer membrane"/>
    <property type="evidence" value="ECO:0007669"/>
    <property type="project" value="UniProtKB-SubCell"/>
</dbReference>
<keyword evidence="8 9" id="KW-0449">Lipoprotein</keyword>
<evidence type="ECO:0000256" key="9">
    <source>
        <dbReference type="RuleBase" id="RU362097"/>
    </source>
</evidence>
<evidence type="ECO:0000256" key="3">
    <source>
        <dbReference type="ARBA" id="ARBA00022452"/>
    </source>
</evidence>
<evidence type="ECO:0000256" key="7">
    <source>
        <dbReference type="ARBA" id="ARBA00023237"/>
    </source>
</evidence>
<dbReference type="Proteomes" id="UP000280395">
    <property type="component" value="Unassembled WGS sequence"/>
</dbReference>
<dbReference type="EMBL" id="RBUA01001337">
    <property type="protein sequence ID" value="RMU45085.1"/>
    <property type="molecule type" value="Genomic_DNA"/>
</dbReference>
<organism evidence="10 11">
    <name type="scientific">Pseudomonas syringae pv. avii</name>
    <dbReference type="NCBI Taxonomy" id="663959"/>
    <lineage>
        <taxon>Bacteria</taxon>
        <taxon>Pseudomonadati</taxon>
        <taxon>Pseudomonadota</taxon>
        <taxon>Gammaproteobacteria</taxon>
        <taxon>Pseudomonadales</taxon>
        <taxon>Pseudomonadaceae</taxon>
        <taxon>Pseudomonas</taxon>
        <taxon>Pseudomonas syringae</taxon>
    </lineage>
</organism>
<evidence type="ECO:0000256" key="4">
    <source>
        <dbReference type="ARBA" id="ARBA00022692"/>
    </source>
</evidence>
<evidence type="ECO:0000256" key="1">
    <source>
        <dbReference type="ARBA" id="ARBA00004459"/>
    </source>
</evidence>
<evidence type="ECO:0000313" key="10">
    <source>
        <dbReference type="EMBL" id="RMU45085.1"/>
    </source>
</evidence>
<dbReference type="Gene3D" id="2.20.200.10">
    <property type="entry name" value="Outer membrane efflux proteins (OEP)"/>
    <property type="match status" value="1"/>
</dbReference>
<dbReference type="InterPro" id="IPR010131">
    <property type="entry name" value="MdtP/NodT-like"/>
</dbReference>
<keyword evidence="7" id="KW-0998">Cell outer membrane</keyword>
<comment type="subcellular location">
    <subcellularLocation>
        <location evidence="1 9">Cell outer membrane</location>
        <topology evidence="1 9">Lipid-anchor</topology>
    </subcellularLocation>
</comment>
<dbReference type="PANTHER" id="PTHR30203">
    <property type="entry name" value="OUTER MEMBRANE CATION EFFLUX PROTEIN"/>
    <property type="match status" value="1"/>
</dbReference>
<dbReference type="Pfam" id="PF02321">
    <property type="entry name" value="OEP"/>
    <property type="match status" value="2"/>
</dbReference>
<dbReference type="Gene3D" id="1.20.1600.10">
    <property type="entry name" value="Outer membrane efflux proteins (OEP)"/>
    <property type="match status" value="1"/>
</dbReference>
<keyword evidence="3 9" id="KW-1134">Transmembrane beta strand</keyword>
<evidence type="ECO:0000256" key="8">
    <source>
        <dbReference type="ARBA" id="ARBA00023288"/>
    </source>
</evidence>
<protein>
    <recommendedName>
        <fullName evidence="12">Outer membrane protein OprM</fullName>
    </recommendedName>
</protein>
<dbReference type="InterPro" id="IPR003423">
    <property type="entry name" value="OMP_efflux"/>
</dbReference>
<evidence type="ECO:0000313" key="11">
    <source>
        <dbReference type="Proteomes" id="UP000280395"/>
    </source>
</evidence>
<evidence type="ECO:0008006" key="12">
    <source>
        <dbReference type="Google" id="ProtNLM"/>
    </source>
</evidence>
<dbReference type="NCBIfam" id="TIGR01845">
    <property type="entry name" value="outer_NodT"/>
    <property type="match status" value="1"/>
</dbReference>
<dbReference type="GO" id="GO:0015562">
    <property type="term" value="F:efflux transmembrane transporter activity"/>
    <property type="evidence" value="ECO:0007669"/>
    <property type="project" value="InterPro"/>
</dbReference>
<evidence type="ECO:0000256" key="2">
    <source>
        <dbReference type="ARBA" id="ARBA00007613"/>
    </source>
</evidence>
<proteinExistence type="inferred from homology"/>
<evidence type="ECO:0000256" key="5">
    <source>
        <dbReference type="ARBA" id="ARBA00023136"/>
    </source>
</evidence>
<name>A0A3M5UGS3_PSESX</name>
<keyword evidence="5 9" id="KW-0472">Membrane</keyword>
<sequence length="477" mass="51605">MKLKTLMLFVLLGFGVPGCSLIPKKTWLEAPAENAWPQGAAYARPGAIEASAPRVLWNDFFRDDALRRMIAVALDNNRDLRVAALNVQAYRAQYRIQRSALFPSVDVNASGNRQRLPADLASSGSAGIQSQYGLNVGITSYELDVFGRVSSLNAAALENFLATAQAQNSIRIGLIADVATAYLTWRTDQALLKVTTSTLDSYSASLKLINQAHQAGTSSELDVRQARTQVDTARAQMTQYTRQVARDANALQLLLGADIPVDLSKGMPLEGAVLADIPVGLPSDLLRHRPDILQAEHLLLAANANIGAARAAFFPSIRLTATAGSASSELGDLLSGGQGSWSFVPQISVPIFNGGRLRASLDYAEIQKDISVAQYEKSIQTAFREVADGLAAQGTYGAQLQAQRDLVMDSRAYFELAQQRYETGVDSHLTLLDAQRLLFAAEQRLLSDQLLKLDSQVQLYKALGGGWEVSPLISSVR</sequence>
<reference evidence="10 11" key="1">
    <citation type="submission" date="2018-08" db="EMBL/GenBank/DDBJ databases">
        <title>Recombination of ecologically and evolutionarily significant loci maintains genetic cohesion in the Pseudomonas syringae species complex.</title>
        <authorList>
            <person name="Dillon M."/>
            <person name="Thakur S."/>
            <person name="Almeida R.N.D."/>
            <person name="Weir B.S."/>
            <person name="Guttman D.S."/>
        </authorList>
    </citation>
    <scope>NUCLEOTIDE SEQUENCE [LARGE SCALE GENOMIC DNA]</scope>
    <source>
        <strain evidence="10 11">ICMP 14479</strain>
    </source>
</reference>
<gene>
    <name evidence="10" type="ORF">ALP29_04499</name>
</gene>
<dbReference type="RefSeq" id="WP_122301332.1">
    <property type="nucleotide sequence ID" value="NZ_RBUA01001337.1"/>
</dbReference>
<comment type="caution">
    <text evidence="10">The sequence shown here is derived from an EMBL/GenBank/DDBJ whole genome shotgun (WGS) entry which is preliminary data.</text>
</comment>
<keyword evidence="4 9" id="KW-0812">Transmembrane</keyword>
<keyword evidence="6 9" id="KW-0564">Palmitate</keyword>